<dbReference type="InterPro" id="IPR002930">
    <property type="entry name" value="GCV_H"/>
</dbReference>
<gene>
    <name evidence="4" type="ORF">LCGC14_1287190</name>
</gene>
<dbReference type="GO" id="GO:0005829">
    <property type="term" value="C:cytosol"/>
    <property type="evidence" value="ECO:0007669"/>
    <property type="project" value="TreeGrafter"/>
</dbReference>
<dbReference type="NCBIfam" id="TIGR00527">
    <property type="entry name" value="gcvH"/>
    <property type="match status" value="1"/>
</dbReference>
<accession>A0A0F9NA35</accession>
<comment type="caution">
    <text evidence="4">The sequence shown here is derived from an EMBL/GenBank/DDBJ whole genome shotgun (WGS) entry which is preliminary data.</text>
</comment>
<keyword evidence="2" id="KW-0450">Lipoyl</keyword>
<dbReference type="Pfam" id="PF01597">
    <property type="entry name" value="GCV_H"/>
    <property type="match status" value="1"/>
</dbReference>
<dbReference type="InterPro" id="IPR017453">
    <property type="entry name" value="GCV_H_sub"/>
</dbReference>
<evidence type="ECO:0000313" key="4">
    <source>
        <dbReference type="EMBL" id="KKM85625.1"/>
    </source>
</evidence>
<feature type="domain" description="Lipoyl-binding" evidence="3">
    <location>
        <begin position="24"/>
        <end position="106"/>
    </location>
</feature>
<dbReference type="EMBL" id="LAZR01007381">
    <property type="protein sequence ID" value="KKM85625.1"/>
    <property type="molecule type" value="Genomic_DNA"/>
</dbReference>
<dbReference type="NCBIfam" id="NF002270">
    <property type="entry name" value="PRK01202.1"/>
    <property type="match status" value="1"/>
</dbReference>
<reference evidence="4" key="1">
    <citation type="journal article" date="2015" name="Nature">
        <title>Complex archaea that bridge the gap between prokaryotes and eukaryotes.</title>
        <authorList>
            <person name="Spang A."/>
            <person name="Saw J.H."/>
            <person name="Jorgensen S.L."/>
            <person name="Zaremba-Niedzwiedzka K."/>
            <person name="Martijn J."/>
            <person name="Lind A.E."/>
            <person name="van Eijk R."/>
            <person name="Schleper C."/>
            <person name="Guy L."/>
            <person name="Ettema T.J."/>
        </authorList>
    </citation>
    <scope>NUCLEOTIDE SEQUENCE</scope>
</reference>
<dbReference type="InterPro" id="IPR011053">
    <property type="entry name" value="Single_hybrid_motif"/>
</dbReference>
<evidence type="ECO:0000256" key="1">
    <source>
        <dbReference type="ARBA" id="ARBA00009249"/>
    </source>
</evidence>
<dbReference type="CDD" id="cd06848">
    <property type="entry name" value="GCS_H"/>
    <property type="match status" value="1"/>
</dbReference>
<comment type="similarity">
    <text evidence="1">Belongs to the GcvH family.</text>
</comment>
<evidence type="ECO:0000256" key="2">
    <source>
        <dbReference type="ARBA" id="ARBA00022823"/>
    </source>
</evidence>
<evidence type="ECO:0000259" key="3">
    <source>
        <dbReference type="PROSITE" id="PS50968"/>
    </source>
</evidence>
<dbReference type="InterPro" id="IPR000089">
    <property type="entry name" value="Biotin_lipoyl"/>
</dbReference>
<dbReference type="GO" id="GO:0019464">
    <property type="term" value="P:glycine decarboxylation via glycine cleavage system"/>
    <property type="evidence" value="ECO:0007669"/>
    <property type="project" value="InterPro"/>
</dbReference>
<organism evidence="4">
    <name type="scientific">marine sediment metagenome</name>
    <dbReference type="NCBI Taxonomy" id="412755"/>
    <lineage>
        <taxon>unclassified sequences</taxon>
        <taxon>metagenomes</taxon>
        <taxon>ecological metagenomes</taxon>
    </lineage>
</organism>
<name>A0A0F9NA35_9ZZZZ</name>
<dbReference type="HAMAP" id="MF_00272">
    <property type="entry name" value="GcvH"/>
    <property type="match status" value="1"/>
</dbReference>
<dbReference type="GO" id="GO:0009249">
    <property type="term" value="P:protein lipoylation"/>
    <property type="evidence" value="ECO:0007669"/>
    <property type="project" value="TreeGrafter"/>
</dbReference>
<dbReference type="PANTHER" id="PTHR11715">
    <property type="entry name" value="GLYCINE CLEAVAGE SYSTEM H PROTEIN"/>
    <property type="match status" value="1"/>
</dbReference>
<sequence length="131" mass="14973">MDYKFPEGLKYTTTHEWVRVDSMECTVGITDFAQYQLGDIVFVDLPEVGVVIEKWSNAGEIESVKAVGDFVMPLSGEVIEINEKIGDKPELVNSSPYNEGWMIRIKISHLNEIDELITVDEYKEIVQKEMQ</sequence>
<dbReference type="PROSITE" id="PS50968">
    <property type="entry name" value="BIOTINYL_LIPOYL"/>
    <property type="match status" value="1"/>
</dbReference>
<dbReference type="GO" id="GO:0005960">
    <property type="term" value="C:glycine cleavage complex"/>
    <property type="evidence" value="ECO:0007669"/>
    <property type="project" value="InterPro"/>
</dbReference>
<dbReference type="PROSITE" id="PS00189">
    <property type="entry name" value="LIPOYL"/>
    <property type="match status" value="1"/>
</dbReference>
<dbReference type="InterPro" id="IPR033753">
    <property type="entry name" value="GCV_H/Fam206"/>
</dbReference>
<dbReference type="Gene3D" id="2.40.50.100">
    <property type="match status" value="1"/>
</dbReference>
<dbReference type="AlphaFoldDB" id="A0A0F9NA35"/>
<dbReference type="PANTHER" id="PTHR11715:SF3">
    <property type="entry name" value="GLYCINE CLEAVAGE SYSTEM H PROTEIN-RELATED"/>
    <property type="match status" value="1"/>
</dbReference>
<dbReference type="SUPFAM" id="SSF51230">
    <property type="entry name" value="Single hybrid motif"/>
    <property type="match status" value="1"/>
</dbReference>
<protein>
    <recommendedName>
        <fullName evidence="3">Lipoyl-binding domain-containing protein</fullName>
    </recommendedName>
</protein>
<proteinExistence type="inferred from homology"/>
<dbReference type="InterPro" id="IPR003016">
    <property type="entry name" value="2-oxoA_DH_lipoyl-BS"/>
</dbReference>